<dbReference type="InterPro" id="IPR000307">
    <property type="entry name" value="Ribosomal_bS16"/>
</dbReference>
<evidence type="ECO:0000256" key="1">
    <source>
        <dbReference type="ARBA" id="ARBA00022980"/>
    </source>
</evidence>
<evidence type="ECO:0000256" key="2">
    <source>
        <dbReference type="ARBA" id="ARBA00023274"/>
    </source>
</evidence>
<dbReference type="InterPro" id="IPR023803">
    <property type="entry name" value="Ribosomal_bS16_dom_sf"/>
</dbReference>
<dbReference type="Pfam" id="PF00886">
    <property type="entry name" value="Ribosomal_S16"/>
    <property type="match status" value="1"/>
</dbReference>
<dbReference type="AlphaFoldDB" id="A0A6J7M4D2"/>
<dbReference type="PANTHER" id="PTHR12919:SF20">
    <property type="entry name" value="SMALL RIBOSOMAL SUBUNIT PROTEIN BS16M"/>
    <property type="match status" value="1"/>
</dbReference>
<dbReference type="Gene3D" id="3.30.1320.10">
    <property type="match status" value="1"/>
</dbReference>
<dbReference type="EMBL" id="CAFBOR010000005">
    <property type="protein sequence ID" value="CAB4975950.1"/>
    <property type="molecule type" value="Genomic_DNA"/>
</dbReference>
<evidence type="ECO:0000313" key="4">
    <source>
        <dbReference type="EMBL" id="CAB4975950.1"/>
    </source>
</evidence>
<dbReference type="GO" id="GO:0005737">
    <property type="term" value="C:cytoplasm"/>
    <property type="evidence" value="ECO:0007669"/>
    <property type="project" value="UniProtKB-ARBA"/>
</dbReference>
<feature type="region of interest" description="Disordered" evidence="3">
    <location>
        <begin position="138"/>
        <end position="170"/>
    </location>
</feature>
<dbReference type="PANTHER" id="PTHR12919">
    <property type="entry name" value="30S RIBOSOMAL PROTEIN S16"/>
    <property type="match status" value="1"/>
</dbReference>
<accession>A0A6J7M4D2</accession>
<dbReference type="HAMAP" id="MF_00385">
    <property type="entry name" value="Ribosomal_bS16"/>
    <property type="match status" value="1"/>
</dbReference>
<keyword evidence="2" id="KW-0687">Ribonucleoprotein</keyword>
<dbReference type="GO" id="GO:0006412">
    <property type="term" value="P:translation"/>
    <property type="evidence" value="ECO:0007669"/>
    <property type="project" value="InterPro"/>
</dbReference>
<keyword evidence="1" id="KW-0689">Ribosomal protein</keyword>
<protein>
    <submittedName>
        <fullName evidence="4">Unannotated protein</fullName>
    </submittedName>
</protein>
<name>A0A6J7M4D2_9ZZZZ</name>
<dbReference type="SUPFAM" id="SSF54565">
    <property type="entry name" value="Ribosomal protein S16"/>
    <property type="match status" value="1"/>
</dbReference>
<proteinExistence type="inferred from homology"/>
<feature type="compositionally biased region" description="Low complexity" evidence="3">
    <location>
        <begin position="138"/>
        <end position="147"/>
    </location>
</feature>
<dbReference type="GO" id="GO:0015935">
    <property type="term" value="C:small ribosomal subunit"/>
    <property type="evidence" value="ECO:0007669"/>
    <property type="project" value="TreeGrafter"/>
</dbReference>
<organism evidence="4">
    <name type="scientific">freshwater metagenome</name>
    <dbReference type="NCBI Taxonomy" id="449393"/>
    <lineage>
        <taxon>unclassified sequences</taxon>
        <taxon>metagenomes</taxon>
        <taxon>ecological metagenomes</taxon>
    </lineage>
</organism>
<dbReference type="NCBIfam" id="TIGR00002">
    <property type="entry name" value="S16"/>
    <property type="match status" value="1"/>
</dbReference>
<reference evidence="4" key="1">
    <citation type="submission" date="2020-05" db="EMBL/GenBank/DDBJ databases">
        <authorList>
            <person name="Chiriac C."/>
            <person name="Salcher M."/>
            <person name="Ghai R."/>
            <person name="Kavagutti S V."/>
        </authorList>
    </citation>
    <scope>NUCLEOTIDE SEQUENCE</scope>
</reference>
<dbReference type="GO" id="GO:0003735">
    <property type="term" value="F:structural constituent of ribosome"/>
    <property type="evidence" value="ECO:0007669"/>
    <property type="project" value="InterPro"/>
</dbReference>
<gene>
    <name evidence="4" type="ORF">UFOPK3974_00077</name>
</gene>
<feature type="compositionally biased region" description="Acidic residues" evidence="3">
    <location>
        <begin position="148"/>
        <end position="170"/>
    </location>
</feature>
<evidence type="ECO:0000256" key="3">
    <source>
        <dbReference type="SAM" id="MobiDB-lite"/>
    </source>
</evidence>
<sequence length="170" mass="18000">MAVKIRLMRVGKKKQPTYRVVIADSRSPRDGRYIEIIGQYEPRKDPSVFAIDNDKALGWLRKGAQPTEQVHKLLIGTGLWAEFEAASPNPTLATRTAKARKLGTTKARAIKDEAAKAEAAANAAAESAAKAAEAKAAAEAAKAAAESAAEEVAEEATEEVAEDAAAEVSE</sequence>